<sequence length="137" mass="15137">LVCLYLTWSLVLGSPVPDGASNEGSAEIIRDERVNPQADSGSYSFVIETDNGIKREEKSDGTVVTGSYSFVHPDGTVHVLRYIADKDGYRPQSDMLPTPPPMPEHAVRQVEFARSQREQGERRAAVLEAGRQFFNIG</sequence>
<dbReference type="PROSITE" id="PS00233">
    <property type="entry name" value="CHIT_BIND_RR_1"/>
    <property type="match status" value="1"/>
</dbReference>
<dbReference type="InterPro" id="IPR050468">
    <property type="entry name" value="Cuticle_Struct_Prot"/>
</dbReference>
<evidence type="ECO:0000256" key="2">
    <source>
        <dbReference type="PROSITE-ProRule" id="PRU00497"/>
    </source>
</evidence>
<dbReference type="Proteomes" id="UP001497623">
    <property type="component" value="Unassembled WGS sequence"/>
</dbReference>
<dbReference type="AlphaFoldDB" id="A0AAV2QUA1"/>
<protein>
    <submittedName>
        <fullName evidence="3">Uncharacterized protein</fullName>
    </submittedName>
</protein>
<dbReference type="InterPro" id="IPR000618">
    <property type="entry name" value="Insect_cuticle"/>
</dbReference>
<dbReference type="GO" id="GO:0062129">
    <property type="term" value="C:chitin-based extracellular matrix"/>
    <property type="evidence" value="ECO:0007669"/>
    <property type="project" value="TreeGrafter"/>
</dbReference>
<keyword evidence="4" id="KW-1185">Reference proteome</keyword>
<gene>
    <name evidence="3" type="ORF">MNOR_LOCUS15520</name>
</gene>
<organism evidence="3 4">
    <name type="scientific">Meganyctiphanes norvegica</name>
    <name type="common">Northern krill</name>
    <name type="synonym">Thysanopoda norvegica</name>
    <dbReference type="NCBI Taxonomy" id="48144"/>
    <lineage>
        <taxon>Eukaryota</taxon>
        <taxon>Metazoa</taxon>
        <taxon>Ecdysozoa</taxon>
        <taxon>Arthropoda</taxon>
        <taxon>Crustacea</taxon>
        <taxon>Multicrustacea</taxon>
        <taxon>Malacostraca</taxon>
        <taxon>Eumalacostraca</taxon>
        <taxon>Eucarida</taxon>
        <taxon>Euphausiacea</taxon>
        <taxon>Euphausiidae</taxon>
        <taxon>Meganyctiphanes</taxon>
    </lineage>
</organism>
<dbReference type="EMBL" id="CAXKWB010009735">
    <property type="protein sequence ID" value="CAL4095919.1"/>
    <property type="molecule type" value="Genomic_DNA"/>
</dbReference>
<evidence type="ECO:0000256" key="1">
    <source>
        <dbReference type="ARBA" id="ARBA00022460"/>
    </source>
</evidence>
<evidence type="ECO:0000313" key="4">
    <source>
        <dbReference type="Proteomes" id="UP001497623"/>
    </source>
</evidence>
<reference evidence="3 4" key="1">
    <citation type="submission" date="2024-05" db="EMBL/GenBank/DDBJ databases">
        <authorList>
            <person name="Wallberg A."/>
        </authorList>
    </citation>
    <scope>NUCLEOTIDE SEQUENCE [LARGE SCALE GENOMIC DNA]</scope>
</reference>
<comment type="caution">
    <text evidence="3">The sequence shown here is derived from an EMBL/GenBank/DDBJ whole genome shotgun (WGS) entry which is preliminary data.</text>
</comment>
<name>A0AAV2QUA1_MEGNR</name>
<evidence type="ECO:0000313" key="3">
    <source>
        <dbReference type="EMBL" id="CAL4095919.1"/>
    </source>
</evidence>
<accession>A0AAV2QUA1</accession>
<dbReference type="InterPro" id="IPR031311">
    <property type="entry name" value="CHIT_BIND_RR_consensus"/>
</dbReference>
<keyword evidence="1 2" id="KW-0193">Cuticle</keyword>
<dbReference type="Pfam" id="PF00379">
    <property type="entry name" value="Chitin_bind_4"/>
    <property type="match status" value="1"/>
</dbReference>
<dbReference type="PROSITE" id="PS51155">
    <property type="entry name" value="CHIT_BIND_RR_2"/>
    <property type="match status" value="1"/>
</dbReference>
<dbReference type="PANTHER" id="PTHR10380:SF173">
    <property type="entry name" value="CUTICULAR PROTEIN 47EF, ISOFORM C-RELATED"/>
    <property type="match status" value="1"/>
</dbReference>
<dbReference type="PRINTS" id="PR00947">
    <property type="entry name" value="CUTICLE"/>
</dbReference>
<proteinExistence type="predicted"/>
<dbReference type="PANTHER" id="PTHR10380">
    <property type="entry name" value="CUTICLE PROTEIN"/>
    <property type="match status" value="1"/>
</dbReference>
<dbReference type="GO" id="GO:0008010">
    <property type="term" value="F:structural constituent of chitin-based larval cuticle"/>
    <property type="evidence" value="ECO:0007669"/>
    <property type="project" value="TreeGrafter"/>
</dbReference>
<feature type="non-terminal residue" evidence="3">
    <location>
        <position position="1"/>
    </location>
</feature>